<reference evidence="2" key="1">
    <citation type="journal article" date="2020" name="Stud. Mycol.">
        <title>101 Dothideomycetes genomes: a test case for predicting lifestyles and emergence of pathogens.</title>
        <authorList>
            <person name="Haridas S."/>
            <person name="Albert R."/>
            <person name="Binder M."/>
            <person name="Bloem J."/>
            <person name="Labutti K."/>
            <person name="Salamov A."/>
            <person name="Andreopoulos B."/>
            <person name="Baker S."/>
            <person name="Barry K."/>
            <person name="Bills G."/>
            <person name="Bluhm B."/>
            <person name="Cannon C."/>
            <person name="Castanera R."/>
            <person name="Culley D."/>
            <person name="Daum C."/>
            <person name="Ezra D."/>
            <person name="Gonzalez J."/>
            <person name="Henrissat B."/>
            <person name="Kuo A."/>
            <person name="Liang C."/>
            <person name="Lipzen A."/>
            <person name="Lutzoni F."/>
            <person name="Magnuson J."/>
            <person name="Mondo S."/>
            <person name="Nolan M."/>
            <person name="Ohm R."/>
            <person name="Pangilinan J."/>
            <person name="Park H.-J."/>
            <person name="Ramirez L."/>
            <person name="Alfaro M."/>
            <person name="Sun H."/>
            <person name="Tritt A."/>
            <person name="Yoshinaga Y."/>
            <person name="Zwiers L.-H."/>
            <person name="Turgeon B."/>
            <person name="Goodwin S."/>
            <person name="Spatafora J."/>
            <person name="Crous P."/>
            <person name="Grigoriev I."/>
        </authorList>
    </citation>
    <scope>NUCLEOTIDE SEQUENCE</scope>
    <source>
        <strain evidence="2">CBS 207.26</strain>
    </source>
</reference>
<evidence type="ECO:0000256" key="1">
    <source>
        <dbReference type="SAM" id="Phobius"/>
    </source>
</evidence>
<sequence length="53" mass="6296">MNFGDAWEENMGKCDKNMTFEMLDFFFEQGGNFIDTYVLLLLLYSLFVFHLLS</sequence>
<accession>A0A6A6DPB8</accession>
<gene>
    <name evidence="2" type="ORF">K469DRAFT_715665</name>
</gene>
<keyword evidence="3" id="KW-1185">Reference proteome</keyword>
<keyword evidence="1" id="KW-0472">Membrane</keyword>
<evidence type="ECO:0000313" key="3">
    <source>
        <dbReference type="Proteomes" id="UP000800200"/>
    </source>
</evidence>
<dbReference type="OrthoDB" id="48988at2759"/>
<dbReference type="Proteomes" id="UP000800200">
    <property type="component" value="Unassembled WGS sequence"/>
</dbReference>
<proteinExistence type="predicted"/>
<dbReference type="AlphaFoldDB" id="A0A6A6DPB8"/>
<keyword evidence="1" id="KW-1133">Transmembrane helix</keyword>
<evidence type="ECO:0000313" key="2">
    <source>
        <dbReference type="EMBL" id="KAF2180049.1"/>
    </source>
</evidence>
<dbReference type="EMBL" id="ML994660">
    <property type="protein sequence ID" value="KAF2180049.1"/>
    <property type="molecule type" value="Genomic_DNA"/>
</dbReference>
<keyword evidence="1" id="KW-0812">Transmembrane</keyword>
<feature type="transmembrane region" description="Helical" evidence="1">
    <location>
        <begin position="33"/>
        <end position="52"/>
    </location>
</feature>
<protein>
    <submittedName>
        <fullName evidence="2">Uncharacterized protein</fullName>
    </submittedName>
</protein>
<name>A0A6A6DPB8_9PEZI</name>
<organism evidence="2 3">
    <name type="scientific">Zopfia rhizophila CBS 207.26</name>
    <dbReference type="NCBI Taxonomy" id="1314779"/>
    <lineage>
        <taxon>Eukaryota</taxon>
        <taxon>Fungi</taxon>
        <taxon>Dikarya</taxon>
        <taxon>Ascomycota</taxon>
        <taxon>Pezizomycotina</taxon>
        <taxon>Dothideomycetes</taxon>
        <taxon>Dothideomycetes incertae sedis</taxon>
        <taxon>Zopfiaceae</taxon>
        <taxon>Zopfia</taxon>
    </lineage>
</organism>